<dbReference type="RefSeq" id="WP_270147796.1">
    <property type="nucleotide sequence ID" value="NZ_CP115450.1"/>
</dbReference>
<accession>A0ABY7Q9R9</accession>
<protein>
    <recommendedName>
        <fullName evidence="3">XRE family transcriptional regulator</fullName>
    </recommendedName>
</protein>
<proteinExistence type="predicted"/>
<sequence>MPGQADGLHRLAETVSRRRAELRLSRDACARQAKMSITTWRRVEEGQPVRDITYARVDEVMGWPLGTSARVIEDSDYSPIASEVVKGARFSKAPLSSEALRQAIQNATIATAPELTGAQIQELQEKAIEELRRQGLLPSD</sequence>
<evidence type="ECO:0000313" key="1">
    <source>
        <dbReference type="EMBL" id="WBP89470.1"/>
    </source>
</evidence>
<organism evidence="1 2">
    <name type="scientific">Kitasatospora cathayae</name>
    <dbReference type="NCBI Taxonomy" id="3004092"/>
    <lineage>
        <taxon>Bacteria</taxon>
        <taxon>Bacillati</taxon>
        <taxon>Actinomycetota</taxon>
        <taxon>Actinomycetes</taxon>
        <taxon>Kitasatosporales</taxon>
        <taxon>Streptomycetaceae</taxon>
        <taxon>Kitasatospora</taxon>
    </lineage>
</organism>
<evidence type="ECO:0000313" key="2">
    <source>
        <dbReference type="Proteomes" id="UP001212821"/>
    </source>
</evidence>
<reference evidence="2" key="1">
    <citation type="submission" date="2022-12" db="EMBL/GenBank/DDBJ databases">
        <authorList>
            <person name="Mo P."/>
        </authorList>
    </citation>
    <scope>NUCLEOTIDE SEQUENCE [LARGE SCALE GENOMIC DNA]</scope>
    <source>
        <strain evidence="2">HUAS 3-15</strain>
    </source>
</reference>
<dbReference type="EMBL" id="CP115450">
    <property type="protein sequence ID" value="WBP89470.1"/>
    <property type="molecule type" value="Genomic_DNA"/>
</dbReference>
<dbReference type="Proteomes" id="UP001212821">
    <property type="component" value="Chromosome"/>
</dbReference>
<name>A0ABY7Q9R9_9ACTN</name>
<evidence type="ECO:0008006" key="3">
    <source>
        <dbReference type="Google" id="ProtNLM"/>
    </source>
</evidence>
<gene>
    <name evidence="1" type="ORF">O1G21_28965</name>
</gene>
<keyword evidence="2" id="KW-1185">Reference proteome</keyword>